<dbReference type="Proteomes" id="UP001474421">
    <property type="component" value="Unassembled WGS sequence"/>
</dbReference>
<feature type="domain" description="Glycine N-acyltransferase N-terminal" evidence="4">
    <location>
        <begin position="300"/>
        <end position="476"/>
    </location>
</feature>
<feature type="coiled-coil region" evidence="2">
    <location>
        <begin position="150"/>
        <end position="212"/>
    </location>
</feature>
<comment type="caution">
    <text evidence="5">The sequence shown here is derived from an EMBL/GenBank/DDBJ whole genome shotgun (WGS) entry which is preliminary data.</text>
</comment>
<keyword evidence="2" id="KW-0175">Coiled coil</keyword>
<proteinExistence type="inferred from homology"/>
<evidence type="ECO:0000256" key="2">
    <source>
        <dbReference type="SAM" id="Coils"/>
    </source>
</evidence>
<organism evidence="5 6">
    <name type="scientific">Crotalus adamanteus</name>
    <name type="common">Eastern diamondback rattlesnake</name>
    <dbReference type="NCBI Taxonomy" id="8729"/>
    <lineage>
        <taxon>Eukaryota</taxon>
        <taxon>Metazoa</taxon>
        <taxon>Chordata</taxon>
        <taxon>Craniata</taxon>
        <taxon>Vertebrata</taxon>
        <taxon>Euteleostomi</taxon>
        <taxon>Lepidosauria</taxon>
        <taxon>Squamata</taxon>
        <taxon>Bifurcata</taxon>
        <taxon>Unidentata</taxon>
        <taxon>Episquamata</taxon>
        <taxon>Toxicofera</taxon>
        <taxon>Serpentes</taxon>
        <taxon>Colubroidea</taxon>
        <taxon>Viperidae</taxon>
        <taxon>Crotalinae</taxon>
        <taxon>Crotalus</taxon>
    </lineage>
</organism>
<accession>A0AAW1C968</accession>
<keyword evidence="6" id="KW-1185">Reference proteome</keyword>
<comment type="similarity">
    <text evidence="1">Belongs to the glycine N-acyltransferase family.</text>
</comment>
<dbReference type="EC" id="2.3.1.-" evidence="1"/>
<name>A0AAW1C968_CROAD</name>
<evidence type="ECO:0000256" key="3">
    <source>
        <dbReference type="SAM" id="MobiDB-lite"/>
    </source>
</evidence>
<dbReference type="PANTHER" id="PTHR15298:SF6">
    <property type="entry name" value="GLYCINE N-ACYLTRANSFERASE-LIKE PROTEIN 3"/>
    <property type="match status" value="1"/>
</dbReference>
<dbReference type="EMBL" id="JAOTOJ010000001">
    <property type="protein sequence ID" value="KAK9411039.1"/>
    <property type="molecule type" value="Genomic_DNA"/>
</dbReference>
<sequence>MQTYTMQTYIYMPKDTSLQKRKTGKSGGSSEIGEPTDTSNGQSGEGVIVGIKRQELVIPVFPKMEEGTQFPKVQTKSSKRKKIKKEVKYQRLPKSIKKSLKSNIHWTMISVLYEVTEDYNENEKLLNILKERFLKCIETLEVPVDELNCLTRVQKILKEEEKKYILMEEELEYLEGEITKDGLTLNTMDEETQTLQKKIKALKHELRTLKADTLINRDFKDDLALPGLPMEYFKLPPLQNEVLKIGNPQALLDDMNIIQQSDEMKNMMAFLEQLYEKADDQVNNDTRVNSRFLLNGQVKMLVLNCSTKLQTLEQMLRKNFPESLKVYGAVLNINRGNPFKKEVVVDSWPEFKAVITRRQKEAKSDALDYFTNACAVFYKNLQAYQALLENPETINWEQAFQIQGLQDGLYKISKIIADAKHVNVKLSSFKMVIYPDPDALPDVQLPLVPAPKLTSLDASHASLLNNTWSRGGSDQCSGRCNSPRQLQAARDQTGWCQHSHACVKCKVPFGPGIVFKRRKEACVPRCCNRAAGHQ</sequence>
<protein>
    <recommendedName>
        <fullName evidence="1">Glycine N-acyltransferase-like protein</fullName>
        <ecNumber evidence="1">2.3.1.-</ecNumber>
    </recommendedName>
</protein>
<feature type="region of interest" description="Disordered" evidence="3">
    <location>
        <begin position="15"/>
        <end position="45"/>
    </location>
</feature>
<dbReference type="Pfam" id="PF13094">
    <property type="entry name" value="CENP-Q"/>
    <property type="match status" value="1"/>
</dbReference>
<dbReference type="InterPro" id="IPR015938">
    <property type="entry name" value="Glycine_N-acyltransferase_N"/>
</dbReference>
<dbReference type="InterPro" id="IPR025212">
    <property type="entry name" value="CAD_CENP-Q"/>
</dbReference>
<evidence type="ECO:0000313" key="5">
    <source>
        <dbReference type="EMBL" id="KAK9411039.1"/>
    </source>
</evidence>
<evidence type="ECO:0000256" key="1">
    <source>
        <dbReference type="RuleBase" id="RU368002"/>
    </source>
</evidence>
<dbReference type="Pfam" id="PF06021">
    <property type="entry name" value="Gly_acyl_tr_N"/>
    <property type="match status" value="1"/>
</dbReference>
<keyword evidence="1" id="KW-0012">Acyltransferase</keyword>
<dbReference type="PANTHER" id="PTHR15298">
    <property type="entry name" value="L-COA N-ACYLTRANSFERASE-RELATED"/>
    <property type="match status" value="1"/>
</dbReference>
<evidence type="ECO:0000259" key="4">
    <source>
        <dbReference type="Pfam" id="PF06021"/>
    </source>
</evidence>
<reference evidence="5 6" key="1">
    <citation type="journal article" date="2024" name="Proc. Natl. Acad. Sci. U.S.A.">
        <title>The genetic regulatory architecture and epigenomic basis for age-related changes in rattlesnake venom.</title>
        <authorList>
            <person name="Hogan M.P."/>
            <person name="Holding M.L."/>
            <person name="Nystrom G.S."/>
            <person name="Colston T.J."/>
            <person name="Bartlett D.A."/>
            <person name="Mason A.J."/>
            <person name="Ellsworth S.A."/>
            <person name="Rautsaw R.M."/>
            <person name="Lawrence K.C."/>
            <person name="Strickland J.L."/>
            <person name="He B."/>
            <person name="Fraser P."/>
            <person name="Margres M.J."/>
            <person name="Gilbert D.M."/>
            <person name="Gibbs H.L."/>
            <person name="Parkinson C.L."/>
            <person name="Rokyta D.R."/>
        </authorList>
    </citation>
    <scope>NUCLEOTIDE SEQUENCE [LARGE SCALE GENOMIC DNA]</scope>
    <source>
        <strain evidence="5">DRR0105</strain>
    </source>
</reference>
<dbReference type="GO" id="GO:0005739">
    <property type="term" value="C:mitochondrion"/>
    <property type="evidence" value="ECO:0007669"/>
    <property type="project" value="InterPro"/>
</dbReference>
<dbReference type="AlphaFoldDB" id="A0AAW1C968"/>
<dbReference type="InterPro" id="IPR010313">
    <property type="entry name" value="Glycine_N-acyltransferase"/>
</dbReference>
<dbReference type="InterPro" id="IPR016181">
    <property type="entry name" value="Acyl_CoA_acyltransferase"/>
</dbReference>
<keyword evidence="1" id="KW-0808">Transferase</keyword>
<dbReference type="GO" id="GO:0047961">
    <property type="term" value="F:glycine N-acyltransferase activity"/>
    <property type="evidence" value="ECO:0007669"/>
    <property type="project" value="InterPro"/>
</dbReference>
<evidence type="ECO:0000313" key="6">
    <source>
        <dbReference type="Proteomes" id="UP001474421"/>
    </source>
</evidence>
<dbReference type="SUPFAM" id="SSF55729">
    <property type="entry name" value="Acyl-CoA N-acyltransferases (Nat)"/>
    <property type="match status" value="1"/>
</dbReference>
<gene>
    <name evidence="5" type="ORF">NXF25_002214</name>
</gene>